<evidence type="ECO:0000256" key="2">
    <source>
        <dbReference type="SAM" id="SignalP"/>
    </source>
</evidence>
<evidence type="ECO:0000256" key="1">
    <source>
        <dbReference type="SAM" id="MobiDB-lite"/>
    </source>
</evidence>
<organism evidence="3 4">
    <name type="scientific">Novosphingobium mangrovi</name>
    <name type="common">ex Hu et al. 2023</name>
    <dbReference type="NCBI Taxonomy" id="2930094"/>
    <lineage>
        <taxon>Bacteria</taxon>
        <taxon>Pseudomonadati</taxon>
        <taxon>Pseudomonadota</taxon>
        <taxon>Alphaproteobacteria</taxon>
        <taxon>Sphingomonadales</taxon>
        <taxon>Sphingomonadaceae</taxon>
        <taxon>Novosphingobium</taxon>
    </lineage>
</organism>
<keyword evidence="2" id="KW-0732">Signal</keyword>
<dbReference type="RefSeq" id="WP_243801352.1">
    <property type="nucleotide sequence ID" value="NZ_JALHAT010000028.1"/>
</dbReference>
<dbReference type="EMBL" id="JALHAT010000028">
    <property type="protein sequence ID" value="MCJ1961864.1"/>
    <property type="molecule type" value="Genomic_DNA"/>
</dbReference>
<dbReference type="InterPro" id="IPR011990">
    <property type="entry name" value="TPR-like_helical_dom_sf"/>
</dbReference>
<dbReference type="Proteomes" id="UP001162802">
    <property type="component" value="Unassembled WGS sequence"/>
</dbReference>
<feature type="compositionally biased region" description="Basic and acidic residues" evidence="1">
    <location>
        <begin position="328"/>
        <end position="341"/>
    </location>
</feature>
<name>A0ABT0AFC9_9SPHN</name>
<dbReference type="Gene3D" id="1.25.40.10">
    <property type="entry name" value="Tetratricopeptide repeat domain"/>
    <property type="match status" value="1"/>
</dbReference>
<gene>
    <name evidence="3" type="ORF">MTR65_14310</name>
</gene>
<keyword evidence="4" id="KW-1185">Reference proteome</keyword>
<evidence type="ECO:0000313" key="4">
    <source>
        <dbReference type="Proteomes" id="UP001162802"/>
    </source>
</evidence>
<feature type="chain" id="PRO_5047450029" description="Tetratricopeptide repeat protein" evidence="2">
    <location>
        <begin position="32"/>
        <end position="438"/>
    </location>
</feature>
<sequence>MARKFLISRVALAVALSSGLAVSVAPTTALAAKKDKGGSADYSKEFVAEFIPIQEADKKARAELGGTPNDQTMAAAVAVMNAELGGNAKAAYEKAASVATTPDDKNVLGDFMRFFAIISKDNDLKIKALKMRLDSGKVAPEQIGPVNYDLGVTYYQQKDFASAAPYLKAAKDAGYQDPNNQLDLLLADTYKRSGNPEAALAMVKEDIAAAQAAGRAPAESSLRAALQSAYDAKDLAASTEYAAMLAENYPSPDTWYISSSIVRQLASLPKQQNLDLMRLMYETQAMKDKRDYLEYLENADPRGYPGEALKIMNQGLAKGALASADLGTEKADTEARVKSDKASLPSQEAEAAKPGATLATLTNAGDVFLSYDENAKAETFYARALEKPGVDANTVALRLGIAQARQGKYAEAEATLAKVGGASKPVAELWSAYAASKS</sequence>
<proteinExistence type="predicted"/>
<evidence type="ECO:0008006" key="5">
    <source>
        <dbReference type="Google" id="ProtNLM"/>
    </source>
</evidence>
<dbReference type="SUPFAM" id="SSF48452">
    <property type="entry name" value="TPR-like"/>
    <property type="match status" value="2"/>
</dbReference>
<comment type="caution">
    <text evidence="3">The sequence shown here is derived from an EMBL/GenBank/DDBJ whole genome shotgun (WGS) entry which is preliminary data.</text>
</comment>
<evidence type="ECO:0000313" key="3">
    <source>
        <dbReference type="EMBL" id="MCJ1961864.1"/>
    </source>
</evidence>
<feature type="signal peptide" evidence="2">
    <location>
        <begin position="1"/>
        <end position="31"/>
    </location>
</feature>
<reference evidence="3" key="1">
    <citation type="submission" date="2022-03" db="EMBL/GenBank/DDBJ databases">
        <title>Identification of a novel bacterium isolated from mangrove sediments.</title>
        <authorList>
            <person name="Pan X."/>
        </authorList>
    </citation>
    <scope>NUCLEOTIDE SEQUENCE</scope>
    <source>
        <strain evidence="3">B2637</strain>
    </source>
</reference>
<feature type="region of interest" description="Disordered" evidence="1">
    <location>
        <begin position="328"/>
        <end position="351"/>
    </location>
</feature>
<protein>
    <recommendedName>
        <fullName evidence="5">Tetratricopeptide repeat protein</fullName>
    </recommendedName>
</protein>
<accession>A0ABT0AFC9</accession>